<dbReference type="InterPro" id="IPR000566">
    <property type="entry name" value="Lipocln_cytosolic_FA-bd_dom"/>
</dbReference>
<dbReference type="InterPro" id="IPR022272">
    <property type="entry name" value="Lipocalin_CS"/>
</dbReference>
<dbReference type="InterPro" id="IPR002446">
    <property type="entry name" value="Lipocalin_bac"/>
</dbReference>
<dbReference type="Gene3D" id="2.40.128.20">
    <property type="match status" value="1"/>
</dbReference>
<dbReference type="PANTHER" id="PTHR10612:SF34">
    <property type="entry name" value="APOLIPOPROTEIN D"/>
    <property type="match status" value="1"/>
</dbReference>
<proteinExistence type="predicted"/>
<evidence type="ECO:0000256" key="1">
    <source>
        <dbReference type="SAM" id="MobiDB-lite"/>
    </source>
</evidence>
<dbReference type="GO" id="GO:0006950">
    <property type="term" value="P:response to stress"/>
    <property type="evidence" value="ECO:0007669"/>
    <property type="project" value="UniProtKB-ARBA"/>
</dbReference>
<sequence>MLRKPLALFAIALLPLTGCSTAPPSGIDPVRGFQLERYQGRWYEIARLDHRFERGLQAVSADYSRNADGSIRVVNRGYDAAAASWRQAVGKAWFNGPADVASLKVSFFGPFYGGYHVAALDPATAGRWWWGRTRTICGCCRATSSPRRRQAGVAGGNRQAGRAGRQADLGEAGPWRQLGGSIRKNCC</sequence>
<feature type="chain" id="PRO_5018753059" evidence="2">
    <location>
        <begin position="23"/>
        <end position="187"/>
    </location>
</feature>
<dbReference type="PROSITE" id="PS00213">
    <property type="entry name" value="LIPOCALIN"/>
    <property type="match status" value="1"/>
</dbReference>
<feature type="region of interest" description="Disordered" evidence="1">
    <location>
        <begin position="148"/>
        <end position="187"/>
    </location>
</feature>
<feature type="signal peptide" evidence="2">
    <location>
        <begin position="1"/>
        <end position="22"/>
    </location>
</feature>
<dbReference type="Proteomes" id="UP000275777">
    <property type="component" value="Chromosome"/>
</dbReference>
<dbReference type="Pfam" id="PF08212">
    <property type="entry name" value="Lipocalin_2"/>
    <property type="match status" value="1"/>
</dbReference>
<accession>A0A3S4LK72</accession>
<organism evidence="4 5">
    <name type="scientific">Chromobacterium violaceum</name>
    <dbReference type="NCBI Taxonomy" id="536"/>
    <lineage>
        <taxon>Bacteria</taxon>
        <taxon>Pseudomonadati</taxon>
        <taxon>Pseudomonadota</taxon>
        <taxon>Betaproteobacteria</taxon>
        <taxon>Neisseriales</taxon>
        <taxon>Chromobacteriaceae</taxon>
        <taxon>Chromobacterium</taxon>
    </lineage>
</organism>
<dbReference type="CDD" id="cd19438">
    <property type="entry name" value="lipocalin_Blc-like"/>
    <property type="match status" value="1"/>
</dbReference>
<keyword evidence="4" id="KW-0449">Lipoprotein</keyword>
<gene>
    <name evidence="4" type="primary">blc</name>
    <name evidence="4" type="ORF">NCTC9695_04733</name>
</gene>
<evidence type="ECO:0000259" key="3">
    <source>
        <dbReference type="Pfam" id="PF08212"/>
    </source>
</evidence>
<dbReference type="SUPFAM" id="SSF50814">
    <property type="entry name" value="Lipocalins"/>
    <property type="match status" value="1"/>
</dbReference>
<evidence type="ECO:0000256" key="2">
    <source>
        <dbReference type="SAM" id="SignalP"/>
    </source>
</evidence>
<name>A0A3S4LK72_CHRVL</name>
<dbReference type="EMBL" id="LR134182">
    <property type="protein sequence ID" value="VEB44245.1"/>
    <property type="molecule type" value="Genomic_DNA"/>
</dbReference>
<dbReference type="PRINTS" id="PR01171">
    <property type="entry name" value="BCTLIPOCALIN"/>
</dbReference>
<feature type="compositionally biased region" description="Low complexity" evidence="1">
    <location>
        <begin position="156"/>
        <end position="167"/>
    </location>
</feature>
<evidence type="ECO:0000313" key="4">
    <source>
        <dbReference type="EMBL" id="VEB44245.1"/>
    </source>
</evidence>
<evidence type="ECO:0000313" key="5">
    <source>
        <dbReference type="Proteomes" id="UP000275777"/>
    </source>
</evidence>
<dbReference type="InterPro" id="IPR047202">
    <property type="entry name" value="Lipocalin_Blc-like_dom"/>
</dbReference>
<protein>
    <submittedName>
        <fullName evidence="4">Outer membrane lipoprotein blc</fullName>
    </submittedName>
</protein>
<dbReference type="PANTHER" id="PTHR10612">
    <property type="entry name" value="APOLIPOPROTEIN D"/>
    <property type="match status" value="1"/>
</dbReference>
<feature type="domain" description="Lipocalin/cytosolic fatty-acid binding" evidence="3">
    <location>
        <begin position="34"/>
        <end position="123"/>
    </location>
</feature>
<keyword evidence="2" id="KW-0732">Signal</keyword>
<reference evidence="4 5" key="1">
    <citation type="submission" date="2018-12" db="EMBL/GenBank/DDBJ databases">
        <authorList>
            <consortium name="Pathogen Informatics"/>
        </authorList>
    </citation>
    <scope>NUCLEOTIDE SEQUENCE [LARGE SCALE GENOMIC DNA]</scope>
    <source>
        <strain evidence="4 5">NCTC9695</strain>
    </source>
</reference>
<dbReference type="AlphaFoldDB" id="A0A3S4LK72"/>
<dbReference type="InterPro" id="IPR012674">
    <property type="entry name" value="Calycin"/>
</dbReference>